<evidence type="ECO:0000256" key="3">
    <source>
        <dbReference type="SAM" id="Phobius"/>
    </source>
</evidence>
<name>F9UIS0_9GAMM</name>
<dbReference type="Proteomes" id="UP000005459">
    <property type="component" value="Unassembled WGS sequence"/>
</dbReference>
<dbReference type="PATRIC" id="fig|768671.3.peg.5068"/>
<feature type="coiled-coil region" evidence="1">
    <location>
        <begin position="79"/>
        <end position="106"/>
    </location>
</feature>
<evidence type="ECO:0000313" key="5">
    <source>
        <dbReference type="Proteomes" id="UP000005459"/>
    </source>
</evidence>
<reference evidence="4 5" key="1">
    <citation type="submission" date="2011-06" db="EMBL/GenBank/DDBJ databases">
        <title>The draft genome of Thiocapsa marina 5811.</title>
        <authorList>
            <consortium name="US DOE Joint Genome Institute (JGI-PGF)"/>
            <person name="Lucas S."/>
            <person name="Han J."/>
            <person name="Cheng J.-F."/>
            <person name="Goodwin L."/>
            <person name="Pitluck S."/>
            <person name="Peters L."/>
            <person name="Land M.L."/>
            <person name="Hauser L."/>
            <person name="Vogl K."/>
            <person name="Liu Z."/>
            <person name="Imhoff J."/>
            <person name="Thiel V."/>
            <person name="Frigaard N.-U."/>
            <person name="Bryant D."/>
            <person name="Woyke T.J."/>
        </authorList>
    </citation>
    <scope>NUCLEOTIDE SEQUENCE [LARGE SCALE GENOMIC DNA]</scope>
    <source>
        <strain evidence="4 5">5811</strain>
    </source>
</reference>
<keyword evidence="3" id="KW-0812">Transmembrane</keyword>
<dbReference type="EMBL" id="AFWV01000032">
    <property type="protein sequence ID" value="EGV15901.1"/>
    <property type="molecule type" value="Genomic_DNA"/>
</dbReference>
<dbReference type="AlphaFoldDB" id="F9UIS0"/>
<dbReference type="RefSeq" id="WP_007195691.1">
    <property type="nucleotide sequence ID" value="NZ_AFWV01000032.1"/>
</dbReference>
<keyword evidence="3" id="KW-1133">Transmembrane helix</keyword>
<dbReference type="STRING" id="768671.ThimaDRAFT_4823"/>
<keyword evidence="1" id="KW-0175">Coiled coil</keyword>
<keyword evidence="5" id="KW-1185">Reference proteome</keyword>
<protein>
    <submittedName>
        <fullName evidence="4">Uncharacterized protein</fullName>
    </submittedName>
</protein>
<dbReference type="OrthoDB" id="5448848at2"/>
<evidence type="ECO:0000256" key="1">
    <source>
        <dbReference type="SAM" id="Coils"/>
    </source>
</evidence>
<evidence type="ECO:0000256" key="2">
    <source>
        <dbReference type="SAM" id="MobiDB-lite"/>
    </source>
</evidence>
<feature type="transmembrane region" description="Helical" evidence="3">
    <location>
        <begin position="202"/>
        <end position="221"/>
    </location>
</feature>
<accession>F9UIS0</accession>
<sequence length="384" mass="41780">MHREHSDIGPLLDSGTLTELRPLGEGGDQVFRSAPELRHAIEQRLGPDVAAALAIPQSDESGSRFDWYAPNPGTVRRWSSLAEDELATAKARLDEVERRITALADEMSRDDGSSKDVQRKRQSLARLLRQVMTYPDASHLFLVDHRPVIAFWGFSRRAESDPTAPLGDGITIGHPTDAQRMRPPPSLADRVSRLFSARKPRLLTVGAVGALLLLTLGLVLLRDRTENTAPDEPGAAADETPPGSQWPAPGEDEPGEPIVIPIDAIATGSTDFLTGQWRALGDQLTDNASGQPIQLTYRMQAGRGEVLVKEQDGTLCRADVTASFDGRVLVLTPLTDVRCPADSGLPPYYGVTVTCQPTTDQRSSCTGKYPDGEEVRVELLRQPD</sequence>
<gene>
    <name evidence="4" type="ORF">ThimaDRAFT_4823</name>
</gene>
<proteinExistence type="predicted"/>
<organism evidence="4 5">
    <name type="scientific">Thiocapsa marina 5811</name>
    <dbReference type="NCBI Taxonomy" id="768671"/>
    <lineage>
        <taxon>Bacteria</taxon>
        <taxon>Pseudomonadati</taxon>
        <taxon>Pseudomonadota</taxon>
        <taxon>Gammaproteobacteria</taxon>
        <taxon>Chromatiales</taxon>
        <taxon>Chromatiaceae</taxon>
        <taxon>Thiocapsa</taxon>
    </lineage>
</organism>
<feature type="region of interest" description="Disordered" evidence="2">
    <location>
        <begin position="227"/>
        <end position="257"/>
    </location>
</feature>
<keyword evidence="3" id="KW-0472">Membrane</keyword>
<dbReference type="eggNOG" id="ENOG502Z7ND">
    <property type="taxonomic scope" value="Bacteria"/>
</dbReference>
<evidence type="ECO:0000313" key="4">
    <source>
        <dbReference type="EMBL" id="EGV15901.1"/>
    </source>
</evidence>